<dbReference type="InterPro" id="IPR001787">
    <property type="entry name" value="Ribosomal_bL21"/>
</dbReference>
<comment type="similarity">
    <text evidence="1 7 8">Belongs to the bacterial ribosomal protein bL21 family.</text>
</comment>
<evidence type="ECO:0000256" key="3">
    <source>
        <dbReference type="ARBA" id="ARBA00022730"/>
    </source>
</evidence>
<dbReference type="AlphaFoldDB" id="A0A6H1U6R8"/>
<dbReference type="InterPro" id="IPR018258">
    <property type="entry name" value="Ribosomal_bL21_CS"/>
</dbReference>
<evidence type="ECO:0000313" key="9">
    <source>
        <dbReference type="EMBL" id="QIZ74588.1"/>
    </source>
</evidence>
<keyword evidence="2 9" id="KW-0934">Plastid</keyword>
<geneLocation type="chloroplast" evidence="9"/>
<evidence type="ECO:0000256" key="5">
    <source>
        <dbReference type="ARBA" id="ARBA00022980"/>
    </source>
</evidence>
<evidence type="ECO:0000256" key="2">
    <source>
        <dbReference type="ARBA" id="ARBA00022640"/>
    </source>
</evidence>
<dbReference type="PROSITE" id="PS01169">
    <property type="entry name" value="RIBOSOMAL_L21"/>
    <property type="match status" value="1"/>
</dbReference>
<dbReference type="GeneID" id="54615564"/>
<dbReference type="RefSeq" id="YP_009773971.1">
    <property type="nucleotide sequence ID" value="NC_047434.1"/>
</dbReference>
<dbReference type="PANTHER" id="PTHR21349">
    <property type="entry name" value="50S RIBOSOMAL PROTEIN L21"/>
    <property type="match status" value="1"/>
</dbReference>
<keyword evidence="9" id="KW-0150">Chloroplast</keyword>
<protein>
    <recommendedName>
        <fullName evidence="7">Large ribosomal subunit protein bL21c</fullName>
    </recommendedName>
</protein>
<evidence type="ECO:0000256" key="8">
    <source>
        <dbReference type="RuleBase" id="RU000563"/>
    </source>
</evidence>
<dbReference type="GO" id="GO:0019843">
    <property type="term" value="F:rRNA binding"/>
    <property type="evidence" value="ECO:0007669"/>
    <property type="project" value="UniProtKB-UniRule"/>
</dbReference>
<comment type="subunit">
    <text evidence="7 8">Part of the 50S ribosomal subunit.</text>
</comment>
<gene>
    <name evidence="7 9" type="primary">rpl21</name>
</gene>
<name>A0A6H1U6R8_9FLOR</name>
<organism evidence="9">
    <name type="scientific">Caulacanthus okamurae</name>
    <dbReference type="NCBI Taxonomy" id="152008"/>
    <lineage>
        <taxon>Eukaryota</taxon>
        <taxon>Rhodophyta</taxon>
        <taxon>Florideophyceae</taxon>
        <taxon>Rhodymeniophycidae</taxon>
        <taxon>Gigartinales</taxon>
        <taxon>Caulacanthaceae</taxon>
        <taxon>Caulacanthus</taxon>
    </lineage>
</organism>
<dbReference type="HAMAP" id="MF_01363">
    <property type="entry name" value="Ribosomal_bL21"/>
    <property type="match status" value="1"/>
</dbReference>
<dbReference type="GO" id="GO:0003735">
    <property type="term" value="F:structural constituent of ribosome"/>
    <property type="evidence" value="ECO:0007669"/>
    <property type="project" value="InterPro"/>
</dbReference>
<proteinExistence type="inferred from homology"/>
<sequence length="106" mass="12134">MEYAIIEASGKQIWVEPGKFYDLNYIEGEPGDVVRLNRVLLLNQKGKINIGNPCLCSISLQAKIVKHLHSKKLTVFKVKPKKNNKSKQGHRQKLTRLLIEKIITKI</sequence>
<dbReference type="GO" id="GO:0009507">
    <property type="term" value="C:chloroplast"/>
    <property type="evidence" value="ECO:0007669"/>
    <property type="project" value="UniProtKB-SubCell"/>
</dbReference>
<dbReference type="InterPro" id="IPR028909">
    <property type="entry name" value="bL21-like"/>
</dbReference>
<evidence type="ECO:0000256" key="7">
    <source>
        <dbReference type="HAMAP-Rule" id="MF_01363"/>
    </source>
</evidence>
<keyword evidence="4 7" id="KW-0694">RNA-binding</keyword>
<dbReference type="EMBL" id="MT193838">
    <property type="protein sequence ID" value="QIZ74588.1"/>
    <property type="molecule type" value="Genomic_DNA"/>
</dbReference>
<evidence type="ECO:0000256" key="1">
    <source>
        <dbReference type="ARBA" id="ARBA00008563"/>
    </source>
</evidence>
<dbReference type="Pfam" id="PF00829">
    <property type="entry name" value="Ribosomal_L21p"/>
    <property type="match status" value="1"/>
</dbReference>
<dbReference type="PANTHER" id="PTHR21349:SF7">
    <property type="entry name" value="LARGE RIBOSOMAL SUBUNIT PROTEIN BL21C"/>
    <property type="match status" value="1"/>
</dbReference>
<dbReference type="SUPFAM" id="SSF141091">
    <property type="entry name" value="L21p-like"/>
    <property type="match status" value="1"/>
</dbReference>
<dbReference type="GO" id="GO:0005762">
    <property type="term" value="C:mitochondrial large ribosomal subunit"/>
    <property type="evidence" value="ECO:0007669"/>
    <property type="project" value="TreeGrafter"/>
</dbReference>
<reference evidence="9" key="1">
    <citation type="submission" date="2020-03" db="EMBL/GenBank/DDBJ databases">
        <title>Complete organellar genome analysis of the invasive marine red alga Caulacanthus okamurae (Caulacanthaceae, Rhodophyta) from Moss Landing, California, USA.</title>
        <authorList>
            <person name="Hughey J.R."/>
        </authorList>
    </citation>
    <scope>NUCLEOTIDE SEQUENCE</scope>
</reference>
<evidence type="ECO:0000256" key="6">
    <source>
        <dbReference type="ARBA" id="ARBA00023274"/>
    </source>
</evidence>
<keyword evidence="5 7" id="KW-0689">Ribosomal protein</keyword>
<evidence type="ECO:0000256" key="4">
    <source>
        <dbReference type="ARBA" id="ARBA00022884"/>
    </source>
</evidence>
<keyword evidence="6 7" id="KW-0687">Ribonucleoprotein</keyword>
<accession>A0A6H1U6R8</accession>
<dbReference type="GO" id="GO:0006412">
    <property type="term" value="P:translation"/>
    <property type="evidence" value="ECO:0007669"/>
    <property type="project" value="UniProtKB-UniRule"/>
</dbReference>
<comment type="function">
    <text evidence="7 8">This protein binds to 23S rRNA.</text>
</comment>
<keyword evidence="3 7" id="KW-0699">rRNA-binding</keyword>
<dbReference type="InterPro" id="IPR036164">
    <property type="entry name" value="bL21-like_sf"/>
</dbReference>
<comment type="subcellular location">
    <subcellularLocation>
        <location evidence="7">Plastid</location>
        <location evidence="7">Chloroplast</location>
    </subcellularLocation>
</comment>
<dbReference type="NCBIfam" id="TIGR00061">
    <property type="entry name" value="L21"/>
    <property type="match status" value="1"/>
</dbReference>